<organism evidence="2 3">
    <name type="scientific">Streptomyces spiralis</name>
    <dbReference type="NCBI Taxonomy" id="66376"/>
    <lineage>
        <taxon>Bacteria</taxon>
        <taxon>Bacillati</taxon>
        <taxon>Actinomycetota</taxon>
        <taxon>Actinomycetes</taxon>
        <taxon>Kitasatosporales</taxon>
        <taxon>Streptomycetaceae</taxon>
        <taxon>Streptomyces</taxon>
    </lineage>
</organism>
<comment type="caution">
    <text evidence="2">The sequence shown here is derived from an EMBL/GenBank/DDBJ whole genome shotgun (WGS) entry which is preliminary data.</text>
</comment>
<sequence length="111" mass="12525">MHQPRRPGDVNRAPPGPARGTQPASPDGARTDDIGIRSGLPGFVILPRRRVVERSLAWVMHACRHARDYERLIQHAESRIAWAAITLMSRRITRRSSRRNGQAASREADRD</sequence>
<evidence type="ECO:0000313" key="2">
    <source>
        <dbReference type="EMBL" id="GHF14516.1"/>
    </source>
</evidence>
<reference evidence="2" key="2">
    <citation type="submission" date="2020-09" db="EMBL/GenBank/DDBJ databases">
        <authorList>
            <person name="Sun Q."/>
            <person name="Ohkuma M."/>
        </authorList>
    </citation>
    <scope>NUCLEOTIDE SEQUENCE</scope>
    <source>
        <strain evidence="2">JCM 3302</strain>
    </source>
</reference>
<feature type="region of interest" description="Disordered" evidence="1">
    <location>
        <begin position="1"/>
        <end position="39"/>
    </location>
</feature>
<keyword evidence="3" id="KW-1185">Reference proteome</keyword>
<proteinExistence type="predicted"/>
<gene>
    <name evidence="2" type="ORF">GCM10014715_82390</name>
</gene>
<protein>
    <recommendedName>
        <fullName evidence="4">Transposase</fullName>
    </recommendedName>
</protein>
<evidence type="ECO:0000256" key="1">
    <source>
        <dbReference type="SAM" id="MobiDB-lite"/>
    </source>
</evidence>
<dbReference type="EMBL" id="BNBC01000068">
    <property type="protein sequence ID" value="GHF14516.1"/>
    <property type="molecule type" value="Genomic_DNA"/>
</dbReference>
<accession>A0A919E5K6</accession>
<name>A0A919E5K6_9ACTN</name>
<evidence type="ECO:0000313" key="3">
    <source>
        <dbReference type="Proteomes" id="UP000641386"/>
    </source>
</evidence>
<feature type="region of interest" description="Disordered" evidence="1">
    <location>
        <begin position="92"/>
        <end position="111"/>
    </location>
</feature>
<dbReference type="Proteomes" id="UP000641386">
    <property type="component" value="Unassembled WGS sequence"/>
</dbReference>
<dbReference type="AlphaFoldDB" id="A0A919E5K6"/>
<dbReference type="PANTHER" id="PTHR30007:SF0">
    <property type="entry name" value="TRANSPOSASE"/>
    <property type="match status" value="1"/>
</dbReference>
<reference evidence="2" key="1">
    <citation type="journal article" date="2014" name="Int. J. Syst. Evol. Microbiol.">
        <title>Complete genome sequence of Corynebacterium casei LMG S-19264T (=DSM 44701T), isolated from a smear-ripened cheese.</title>
        <authorList>
            <consortium name="US DOE Joint Genome Institute (JGI-PGF)"/>
            <person name="Walter F."/>
            <person name="Albersmeier A."/>
            <person name="Kalinowski J."/>
            <person name="Ruckert C."/>
        </authorList>
    </citation>
    <scope>NUCLEOTIDE SEQUENCE</scope>
    <source>
        <strain evidence="2">JCM 3302</strain>
    </source>
</reference>
<dbReference type="PANTHER" id="PTHR30007">
    <property type="entry name" value="PHP DOMAIN PROTEIN"/>
    <property type="match status" value="1"/>
</dbReference>
<evidence type="ECO:0008006" key="4">
    <source>
        <dbReference type="Google" id="ProtNLM"/>
    </source>
</evidence>